<protein>
    <submittedName>
        <fullName evidence="1">Uncharacterized protein</fullName>
    </submittedName>
</protein>
<reference evidence="1 2" key="1">
    <citation type="submission" date="2007-03" db="EMBL/GenBank/DDBJ databases">
        <authorList>
            <person name="Fulton L."/>
            <person name="Clifton S."/>
            <person name="Fulton B."/>
            <person name="Xu J."/>
            <person name="Minx P."/>
            <person name="Pepin K.H."/>
            <person name="Johnson M."/>
            <person name="Thiruvilangam P."/>
            <person name="Bhonagiri V."/>
            <person name="Nash W.E."/>
            <person name="Mardis E.R."/>
            <person name="Wilson R.K."/>
        </authorList>
    </citation>
    <scope>NUCLEOTIDE SEQUENCE [LARGE SCALE GENOMIC DNA]</scope>
    <source>
        <strain evidence="2">ATCC 8483 / DSM 1896 / JCM 5824 / BCRC 10623 / CCUG 4943 / NCTC 11153</strain>
    </source>
</reference>
<name>A0AAN3DCJ4_BACO1</name>
<comment type="caution">
    <text evidence="1">The sequence shown here is derived from an EMBL/GenBank/DDBJ whole genome shotgun (WGS) entry which is preliminary data.</text>
</comment>
<dbReference type="EMBL" id="AAXF02000018">
    <property type="protein sequence ID" value="EDO14255.1"/>
    <property type="molecule type" value="Genomic_DNA"/>
</dbReference>
<organism evidence="1 2">
    <name type="scientific">Bacteroides ovatus (strain ATCC 8483 / DSM 1896 / JCM 5824 / BCRC 10623 / CCUG 4943 / NCTC 11153)</name>
    <dbReference type="NCBI Taxonomy" id="411476"/>
    <lineage>
        <taxon>Bacteria</taxon>
        <taxon>Pseudomonadati</taxon>
        <taxon>Bacteroidota</taxon>
        <taxon>Bacteroidia</taxon>
        <taxon>Bacteroidales</taxon>
        <taxon>Bacteroidaceae</taxon>
        <taxon>Bacteroides</taxon>
    </lineage>
</organism>
<reference evidence="2" key="2">
    <citation type="submission" date="2007-04" db="EMBL/GenBank/DDBJ databases">
        <title>Draft genome sequence of Bacteroides ovatus (ATCC 8483).</title>
        <authorList>
            <person name="Sudarsanam P."/>
            <person name="Ley R."/>
            <person name="Guruge J."/>
            <person name="Turnbaugh P.J."/>
            <person name="Mahowald M."/>
            <person name="Liep D."/>
            <person name="Gordon J."/>
        </authorList>
    </citation>
    <scope>NUCLEOTIDE SEQUENCE [LARGE SCALE GENOMIC DNA]</scope>
    <source>
        <strain evidence="2">ATCC 8483 / DSM 1896 / JCM 5824 / BCRC 10623 / CCUG 4943 / NCTC 11153</strain>
    </source>
</reference>
<gene>
    <name evidence="1" type="ORF">BACOVA_00038</name>
</gene>
<evidence type="ECO:0000313" key="2">
    <source>
        <dbReference type="Proteomes" id="UP000005475"/>
    </source>
</evidence>
<evidence type="ECO:0000313" key="1">
    <source>
        <dbReference type="EMBL" id="EDO14255.1"/>
    </source>
</evidence>
<accession>A0AAN3DCJ4</accession>
<feature type="non-terminal residue" evidence="1">
    <location>
        <position position="50"/>
    </location>
</feature>
<dbReference type="AlphaFoldDB" id="A0AAN3DCJ4"/>
<sequence length="50" mass="5781">MVDLYIINKQVPVVQKTEPLKSLSGCHVCDSYDIAPERRCSSRTFRYGYL</sequence>
<dbReference type="Proteomes" id="UP000005475">
    <property type="component" value="Unassembled WGS sequence"/>
</dbReference>
<proteinExistence type="predicted"/>